<dbReference type="Proteomes" id="UP000620104">
    <property type="component" value="Unassembled WGS sequence"/>
</dbReference>
<proteinExistence type="predicted"/>
<feature type="compositionally biased region" description="Basic and acidic residues" evidence="5">
    <location>
        <begin position="333"/>
        <end position="343"/>
    </location>
</feature>
<dbReference type="Pfam" id="PF01922">
    <property type="entry name" value="SRP19"/>
    <property type="match status" value="1"/>
</dbReference>
<keyword evidence="4" id="KW-0687">Ribonucleoprotein</keyword>
<gene>
    <name evidence="6" type="ORF">NliqN6_3754</name>
</gene>
<feature type="region of interest" description="Disordered" evidence="5">
    <location>
        <begin position="1"/>
        <end position="30"/>
    </location>
</feature>
<dbReference type="PANTHER" id="PTHR17453">
    <property type="entry name" value="SIGNAL RECOGNITION PARTICLE 19 KD PROTEIN"/>
    <property type="match status" value="1"/>
</dbReference>
<keyword evidence="7" id="KW-1185">Reference proteome</keyword>
<dbReference type="InterPro" id="IPR036521">
    <property type="entry name" value="SRP19-like_sf"/>
</dbReference>
<feature type="compositionally biased region" description="Basic residues" evidence="5">
    <location>
        <begin position="368"/>
        <end position="378"/>
    </location>
</feature>
<comment type="subcellular location">
    <subcellularLocation>
        <location evidence="1">Cytoplasm</location>
    </subcellularLocation>
</comment>
<sequence length="378" mass="41668">MPSIEEVFDDDTDLPLPAAPTRGASSNNYLRNTGTQGALLEEISDQDVDAMADAAGNYDMDMDRVAEQGRGFGDNVGRPVTTSSASHSAANIGSTPLTDLRPTGDRAGQQGPMGGIMGDFMKMQQAEEERMKRLEKQLGAGMIVKDQQEYKSWYSLYPLYFDAKLSVNQGRRVPRSQALWWPQSLHIAKACSSLGLQCVHEIEKTHPADWRNPGRVKVLIKKDNQYAHPVIQNRSQLSAHIARQMQRMNPNLVPKSDDLGSRREETAKEDTGLRQAANGDSAKSFNQAPSSRPRRKTRNLPLSAPHPFPPMDDRLPINSPAVALGIAVQSVRRDLEQEKERKRVGSGQNTDVGNAPGGNEPPSGSNKPKMKKIVVRKR</sequence>
<name>A0A8H3TUE3_9TREE</name>
<feature type="region of interest" description="Disordered" evidence="5">
    <location>
        <begin position="246"/>
        <end position="316"/>
    </location>
</feature>
<keyword evidence="3" id="KW-0733">Signal recognition particle</keyword>
<dbReference type="AlphaFoldDB" id="A0A8H3TUE3"/>
<evidence type="ECO:0000313" key="6">
    <source>
        <dbReference type="EMBL" id="GHJ87352.1"/>
    </source>
</evidence>
<evidence type="ECO:0008006" key="8">
    <source>
        <dbReference type="Google" id="ProtNLM"/>
    </source>
</evidence>
<dbReference type="PANTHER" id="PTHR17453:SF0">
    <property type="entry name" value="SIGNAL RECOGNITION PARTICLE 19 KDA PROTEIN"/>
    <property type="match status" value="1"/>
</dbReference>
<evidence type="ECO:0000256" key="1">
    <source>
        <dbReference type="ARBA" id="ARBA00004496"/>
    </source>
</evidence>
<reference evidence="6" key="1">
    <citation type="submission" date="2020-07" db="EMBL/GenBank/DDBJ databases">
        <title>Draft Genome Sequence of a Deep-Sea Yeast, Naganishia (Cryptococcus) liquefaciens strain N6.</title>
        <authorList>
            <person name="Han Y.W."/>
            <person name="Kajitani R."/>
            <person name="Morimoto H."/>
            <person name="Parhat M."/>
            <person name="Tsubouchi H."/>
            <person name="Bakenova O."/>
            <person name="Ogata M."/>
            <person name="Argunhan B."/>
            <person name="Aoki R."/>
            <person name="Kajiwara S."/>
            <person name="Itoh T."/>
            <person name="Iwasaki H."/>
        </authorList>
    </citation>
    <scope>NUCLEOTIDE SEQUENCE</scope>
    <source>
        <strain evidence="6">N6</strain>
    </source>
</reference>
<dbReference type="OrthoDB" id="2190947at2759"/>
<dbReference type="GO" id="GO:0005786">
    <property type="term" value="C:signal recognition particle, endoplasmic reticulum targeting"/>
    <property type="evidence" value="ECO:0007669"/>
    <property type="project" value="UniProtKB-KW"/>
</dbReference>
<feature type="compositionally biased region" description="Polar residues" evidence="5">
    <location>
        <begin position="80"/>
        <end position="97"/>
    </location>
</feature>
<dbReference type="InterPro" id="IPR002778">
    <property type="entry name" value="Signal_recog_particle_SRP19"/>
</dbReference>
<protein>
    <recommendedName>
        <fullName evidence="8">Signal recognition particle protein</fullName>
    </recommendedName>
</protein>
<feature type="region of interest" description="Disordered" evidence="5">
    <location>
        <begin position="72"/>
        <end position="112"/>
    </location>
</feature>
<accession>A0A8H3TUE3</accession>
<evidence type="ECO:0000256" key="2">
    <source>
        <dbReference type="ARBA" id="ARBA00022490"/>
    </source>
</evidence>
<evidence type="ECO:0000256" key="4">
    <source>
        <dbReference type="ARBA" id="ARBA00023274"/>
    </source>
</evidence>
<evidence type="ECO:0000313" key="7">
    <source>
        <dbReference type="Proteomes" id="UP000620104"/>
    </source>
</evidence>
<dbReference type="EMBL" id="BLZA01000021">
    <property type="protein sequence ID" value="GHJ87352.1"/>
    <property type="molecule type" value="Genomic_DNA"/>
</dbReference>
<organism evidence="6 7">
    <name type="scientific">Naganishia liquefaciens</name>
    <dbReference type="NCBI Taxonomy" id="104408"/>
    <lineage>
        <taxon>Eukaryota</taxon>
        <taxon>Fungi</taxon>
        <taxon>Dikarya</taxon>
        <taxon>Basidiomycota</taxon>
        <taxon>Agaricomycotina</taxon>
        <taxon>Tremellomycetes</taxon>
        <taxon>Filobasidiales</taxon>
        <taxon>Filobasidiaceae</taxon>
        <taxon>Naganishia</taxon>
    </lineage>
</organism>
<comment type="caution">
    <text evidence="6">The sequence shown here is derived from an EMBL/GenBank/DDBJ whole genome shotgun (WGS) entry which is preliminary data.</text>
</comment>
<keyword evidence="2" id="KW-0963">Cytoplasm</keyword>
<feature type="compositionally biased region" description="Acidic residues" evidence="5">
    <location>
        <begin position="1"/>
        <end position="13"/>
    </location>
</feature>
<dbReference type="SUPFAM" id="SSF69695">
    <property type="entry name" value="SRP19"/>
    <property type="match status" value="1"/>
</dbReference>
<dbReference type="Gene3D" id="3.30.56.30">
    <property type="entry name" value="Signal recognition particle, SRP19-like subunit"/>
    <property type="match status" value="1"/>
</dbReference>
<dbReference type="GO" id="GO:0006617">
    <property type="term" value="P:SRP-dependent cotranslational protein targeting to membrane, signal sequence recognition"/>
    <property type="evidence" value="ECO:0007669"/>
    <property type="project" value="TreeGrafter"/>
</dbReference>
<feature type="compositionally biased region" description="Basic and acidic residues" evidence="5">
    <location>
        <begin position="255"/>
        <end position="272"/>
    </location>
</feature>
<feature type="compositionally biased region" description="Polar residues" evidence="5">
    <location>
        <begin position="281"/>
        <end position="290"/>
    </location>
</feature>
<dbReference type="GO" id="GO:0008312">
    <property type="term" value="F:7S RNA binding"/>
    <property type="evidence" value="ECO:0007669"/>
    <property type="project" value="InterPro"/>
</dbReference>
<feature type="region of interest" description="Disordered" evidence="5">
    <location>
        <begin position="333"/>
        <end position="378"/>
    </location>
</feature>
<evidence type="ECO:0000256" key="5">
    <source>
        <dbReference type="SAM" id="MobiDB-lite"/>
    </source>
</evidence>
<evidence type="ECO:0000256" key="3">
    <source>
        <dbReference type="ARBA" id="ARBA00023135"/>
    </source>
</evidence>